<dbReference type="EMBL" id="VSSQ01127538">
    <property type="protein sequence ID" value="MPN56792.1"/>
    <property type="molecule type" value="Genomic_DNA"/>
</dbReference>
<name>A0A645J119_9ZZZZ</name>
<evidence type="ECO:0000313" key="1">
    <source>
        <dbReference type="EMBL" id="MPN56792.1"/>
    </source>
</evidence>
<proteinExistence type="predicted"/>
<sequence>MQTITQSYKAGQTGEEEAQTAFASLAQTLSAVLSGARYNGISLVDSAGWAGDERLEVSGSTASLSLNMGGGMTAFSLRDLSFLQNFESADLAAENTADGLAGLGGASIGYVAGEDPGVAGFEAGLAFPGDLDGVHAA</sequence>
<dbReference type="AlphaFoldDB" id="A0A645J119"/>
<gene>
    <name evidence="1" type="ORF">SDC9_204484</name>
</gene>
<comment type="caution">
    <text evidence="1">The sequence shown here is derived from an EMBL/GenBank/DDBJ whole genome shotgun (WGS) entry which is preliminary data.</text>
</comment>
<reference evidence="1" key="1">
    <citation type="submission" date="2019-08" db="EMBL/GenBank/DDBJ databases">
        <authorList>
            <person name="Kucharzyk K."/>
            <person name="Murdoch R.W."/>
            <person name="Higgins S."/>
            <person name="Loffler F."/>
        </authorList>
    </citation>
    <scope>NUCLEOTIDE SEQUENCE</scope>
</reference>
<protein>
    <submittedName>
        <fullName evidence="1">Uncharacterized protein</fullName>
    </submittedName>
</protein>
<accession>A0A645J119</accession>
<organism evidence="1">
    <name type="scientific">bioreactor metagenome</name>
    <dbReference type="NCBI Taxonomy" id="1076179"/>
    <lineage>
        <taxon>unclassified sequences</taxon>
        <taxon>metagenomes</taxon>
        <taxon>ecological metagenomes</taxon>
    </lineage>
</organism>